<reference evidence="1" key="1">
    <citation type="submission" date="2014-11" db="EMBL/GenBank/DDBJ databases">
        <authorList>
            <person name="Amaro Gonzalez C."/>
        </authorList>
    </citation>
    <scope>NUCLEOTIDE SEQUENCE</scope>
</reference>
<accession>A0A0E9UTC1</accession>
<organism evidence="1">
    <name type="scientific">Anguilla anguilla</name>
    <name type="common">European freshwater eel</name>
    <name type="synonym">Muraena anguilla</name>
    <dbReference type="NCBI Taxonomy" id="7936"/>
    <lineage>
        <taxon>Eukaryota</taxon>
        <taxon>Metazoa</taxon>
        <taxon>Chordata</taxon>
        <taxon>Craniata</taxon>
        <taxon>Vertebrata</taxon>
        <taxon>Euteleostomi</taxon>
        <taxon>Actinopterygii</taxon>
        <taxon>Neopterygii</taxon>
        <taxon>Teleostei</taxon>
        <taxon>Anguilliformes</taxon>
        <taxon>Anguillidae</taxon>
        <taxon>Anguilla</taxon>
    </lineage>
</organism>
<name>A0A0E9UTC1_ANGAN</name>
<sequence>MMFSCATETKAILFSKNVILQIVQKETHLHTMHGFNNNTE</sequence>
<proteinExistence type="predicted"/>
<protein>
    <submittedName>
        <fullName evidence="1">Uncharacterized protein</fullName>
    </submittedName>
</protein>
<evidence type="ECO:0000313" key="1">
    <source>
        <dbReference type="EMBL" id="JAH68440.1"/>
    </source>
</evidence>
<dbReference type="EMBL" id="GBXM01040137">
    <property type="protein sequence ID" value="JAH68440.1"/>
    <property type="molecule type" value="Transcribed_RNA"/>
</dbReference>
<reference evidence="1" key="2">
    <citation type="journal article" date="2015" name="Fish Shellfish Immunol.">
        <title>Early steps in the European eel (Anguilla anguilla)-Vibrio vulnificus interaction in the gills: Role of the RtxA13 toxin.</title>
        <authorList>
            <person name="Callol A."/>
            <person name="Pajuelo D."/>
            <person name="Ebbesson L."/>
            <person name="Teles M."/>
            <person name="MacKenzie S."/>
            <person name="Amaro C."/>
        </authorList>
    </citation>
    <scope>NUCLEOTIDE SEQUENCE</scope>
</reference>
<dbReference type="AlphaFoldDB" id="A0A0E9UTC1"/>